<dbReference type="SFLD" id="SFLDS00019">
    <property type="entry name" value="Glutathione_Transferase_(cytos"/>
    <property type="match status" value="1"/>
</dbReference>
<dbReference type="InterPro" id="IPR040079">
    <property type="entry name" value="Glutathione_S-Trfase"/>
</dbReference>
<keyword evidence="8" id="KW-0812">Transmembrane</keyword>
<evidence type="ECO:0000259" key="19">
    <source>
        <dbReference type="PROSITE" id="PS50404"/>
    </source>
</evidence>
<keyword evidence="7" id="KW-0643">Prostaglandin biosynthesis</keyword>
<keyword evidence="14" id="KW-0413">Isomerase</keyword>
<evidence type="ECO:0000256" key="15">
    <source>
        <dbReference type="ARBA" id="ARBA00023930"/>
    </source>
</evidence>
<dbReference type="SFLD" id="SFLDG01182">
    <property type="entry name" value="Prostaglandin_E_synthase_like"/>
    <property type="match status" value="1"/>
</dbReference>
<evidence type="ECO:0000256" key="3">
    <source>
        <dbReference type="ARBA" id="ARBA00012203"/>
    </source>
</evidence>
<dbReference type="InterPro" id="IPR034335">
    <property type="entry name" value="PGES2_C"/>
</dbReference>
<dbReference type="InterPro" id="IPR004045">
    <property type="entry name" value="Glutathione_S-Trfase_N"/>
</dbReference>
<evidence type="ECO:0000256" key="11">
    <source>
        <dbReference type="ARBA" id="ARBA00023098"/>
    </source>
</evidence>
<keyword evidence="5" id="KW-0644">Prostaglandin metabolism</keyword>
<feature type="domain" description="GST N-terminal" evidence="19">
    <location>
        <begin position="123"/>
        <end position="199"/>
    </location>
</feature>
<evidence type="ECO:0000256" key="10">
    <source>
        <dbReference type="ARBA" id="ARBA00022989"/>
    </source>
</evidence>
<dbReference type="InterPro" id="IPR036282">
    <property type="entry name" value="Glutathione-S-Trfase_C_sf"/>
</dbReference>
<evidence type="ECO:0000256" key="14">
    <source>
        <dbReference type="ARBA" id="ARBA00023235"/>
    </source>
</evidence>
<comment type="caution">
    <text evidence="20">The sequence shown here is derived from an EMBL/GenBank/DDBJ whole genome shotgun (WGS) entry which is preliminary data.</text>
</comment>
<evidence type="ECO:0000313" key="21">
    <source>
        <dbReference type="Proteomes" id="UP001157974"/>
    </source>
</evidence>
<comment type="similarity">
    <text evidence="2">Belongs to the GST superfamily.</text>
</comment>
<keyword evidence="11" id="KW-0443">Lipid metabolism</keyword>
<dbReference type="SFLD" id="SFLDG01203">
    <property type="entry name" value="Prostaglandin_E_synthase_like1"/>
    <property type="match status" value="1"/>
</dbReference>
<dbReference type="PANTHER" id="PTHR12782">
    <property type="entry name" value="MICROSOMAL PROSTAGLANDIN E SYNTHASE-2"/>
    <property type="match status" value="1"/>
</dbReference>
<dbReference type="EMBL" id="JAMWBK010000002">
    <property type="protein sequence ID" value="KAJ8908093.1"/>
    <property type="molecule type" value="Genomic_DNA"/>
</dbReference>
<evidence type="ECO:0000256" key="2">
    <source>
        <dbReference type="ARBA" id="ARBA00007409"/>
    </source>
</evidence>
<dbReference type="InterPro" id="IPR011767">
    <property type="entry name" value="GLR_AS"/>
</dbReference>
<dbReference type="PROSITE" id="PS00195">
    <property type="entry name" value="GLUTAREDOXIN_1"/>
    <property type="match status" value="1"/>
</dbReference>
<dbReference type="GO" id="GO:0005739">
    <property type="term" value="C:mitochondrion"/>
    <property type="evidence" value="ECO:0007669"/>
    <property type="project" value="TreeGrafter"/>
</dbReference>
<evidence type="ECO:0000256" key="17">
    <source>
        <dbReference type="ARBA" id="ARBA00031041"/>
    </source>
</evidence>
<dbReference type="Gene3D" id="1.20.1050.10">
    <property type="match status" value="1"/>
</dbReference>
<dbReference type="SUPFAM" id="SSF52833">
    <property type="entry name" value="Thioredoxin-like"/>
    <property type="match status" value="1"/>
</dbReference>
<keyword evidence="21" id="KW-1185">Reference proteome</keyword>
<dbReference type="SUPFAM" id="SSF47616">
    <property type="entry name" value="GST C-terminal domain-like"/>
    <property type="match status" value="1"/>
</dbReference>
<dbReference type="AlphaFoldDB" id="A0AAV8V3K0"/>
<dbReference type="Pfam" id="PF13417">
    <property type="entry name" value="GST_N_3"/>
    <property type="match status" value="1"/>
</dbReference>
<reference evidence="20 21" key="1">
    <citation type="journal article" date="2023" name="Nat. Commun.">
        <title>Origin of minicircular mitochondrial genomes in red algae.</title>
        <authorList>
            <person name="Lee Y."/>
            <person name="Cho C.H."/>
            <person name="Lee Y.M."/>
            <person name="Park S.I."/>
            <person name="Yang J.H."/>
            <person name="West J.A."/>
            <person name="Bhattacharya D."/>
            <person name="Yoon H.S."/>
        </authorList>
    </citation>
    <scope>NUCLEOTIDE SEQUENCE [LARGE SCALE GENOMIC DNA]</scope>
    <source>
        <strain evidence="20 21">CCMP1338</strain>
        <tissue evidence="20">Whole cell</tissue>
    </source>
</reference>
<evidence type="ECO:0000256" key="9">
    <source>
        <dbReference type="ARBA" id="ARBA00022832"/>
    </source>
</evidence>
<comment type="pathway">
    <text evidence="1">Lipid metabolism; prostaglandin biosynthesis.</text>
</comment>
<gene>
    <name evidence="20" type="ORF">NDN08_008188</name>
</gene>
<evidence type="ECO:0000256" key="16">
    <source>
        <dbReference type="ARBA" id="ARBA00023931"/>
    </source>
</evidence>
<evidence type="ECO:0000256" key="1">
    <source>
        <dbReference type="ARBA" id="ARBA00004702"/>
    </source>
</evidence>
<dbReference type="PANTHER" id="PTHR12782:SF5">
    <property type="entry name" value="PROSTAGLANDIN E SYNTHASE 2"/>
    <property type="match status" value="1"/>
</dbReference>
<dbReference type="Proteomes" id="UP001157974">
    <property type="component" value="Unassembled WGS sequence"/>
</dbReference>
<comment type="catalytic activity">
    <reaction evidence="16">
        <text>prostaglandin H2 = prostaglandin E2</text>
        <dbReference type="Rhea" id="RHEA:12893"/>
        <dbReference type="ChEBI" id="CHEBI:57405"/>
        <dbReference type="ChEBI" id="CHEBI:606564"/>
        <dbReference type="EC" id="5.3.99.3"/>
    </reaction>
    <physiologicalReaction direction="left-to-right" evidence="16">
        <dbReference type="Rhea" id="RHEA:12894"/>
    </physiologicalReaction>
</comment>
<keyword evidence="9" id="KW-0276">Fatty acid metabolism</keyword>
<evidence type="ECO:0000256" key="5">
    <source>
        <dbReference type="ARBA" id="ARBA00022501"/>
    </source>
</evidence>
<evidence type="ECO:0000313" key="20">
    <source>
        <dbReference type="EMBL" id="KAJ8908093.1"/>
    </source>
</evidence>
<organism evidence="20 21">
    <name type="scientific">Rhodosorus marinus</name>
    <dbReference type="NCBI Taxonomy" id="101924"/>
    <lineage>
        <taxon>Eukaryota</taxon>
        <taxon>Rhodophyta</taxon>
        <taxon>Stylonematophyceae</taxon>
        <taxon>Stylonematales</taxon>
        <taxon>Stylonemataceae</taxon>
        <taxon>Rhodosorus</taxon>
    </lineage>
</organism>
<evidence type="ECO:0000256" key="4">
    <source>
        <dbReference type="ARBA" id="ARBA00019474"/>
    </source>
</evidence>
<protein>
    <recommendedName>
        <fullName evidence="4">Prostaglandin E synthase 2</fullName>
        <ecNumber evidence="3">5.3.99.3</ecNumber>
    </recommendedName>
    <alternativeName>
        <fullName evidence="17">Microsomal prostaglandin E synthase 2</fullName>
    </alternativeName>
</protein>
<dbReference type="Gene3D" id="3.40.30.10">
    <property type="entry name" value="Glutaredoxin"/>
    <property type="match status" value="1"/>
</dbReference>
<dbReference type="PROSITE" id="PS50404">
    <property type="entry name" value="GST_NTER"/>
    <property type="match status" value="1"/>
</dbReference>
<comment type="subcellular location">
    <subcellularLocation>
        <location evidence="18">Endomembrane system</location>
        <topology evidence="18">Single-pass membrane protein</topology>
    </subcellularLocation>
</comment>
<evidence type="ECO:0000256" key="7">
    <source>
        <dbReference type="ARBA" id="ARBA00022585"/>
    </source>
</evidence>
<evidence type="ECO:0000256" key="12">
    <source>
        <dbReference type="ARBA" id="ARBA00023136"/>
    </source>
</evidence>
<evidence type="ECO:0000256" key="6">
    <source>
        <dbReference type="ARBA" id="ARBA00022516"/>
    </source>
</evidence>
<dbReference type="EC" id="5.3.99.3" evidence="3"/>
<evidence type="ECO:0000256" key="18">
    <source>
        <dbReference type="ARBA" id="ARBA00037847"/>
    </source>
</evidence>
<evidence type="ECO:0000256" key="13">
    <source>
        <dbReference type="ARBA" id="ARBA00023160"/>
    </source>
</evidence>
<dbReference type="InterPro" id="IPR036249">
    <property type="entry name" value="Thioredoxin-like_sf"/>
</dbReference>
<name>A0AAV8V3K0_9RHOD</name>
<proteinExistence type="inferred from homology"/>
<comment type="catalytic activity">
    <reaction evidence="15">
        <text>prostaglandin H2 = (12S)-hydroxy-(5Z,8E,10E)-heptadecatrienoate + malonaldehyde</text>
        <dbReference type="Rhea" id="RHEA:48644"/>
        <dbReference type="ChEBI" id="CHEBI:57405"/>
        <dbReference type="ChEBI" id="CHEBI:90694"/>
        <dbReference type="ChEBI" id="CHEBI:566274"/>
    </reaction>
    <physiologicalReaction direction="left-to-right" evidence="15">
        <dbReference type="Rhea" id="RHEA:48645"/>
    </physiologicalReaction>
</comment>
<dbReference type="GO" id="GO:0006633">
    <property type="term" value="P:fatty acid biosynthetic process"/>
    <property type="evidence" value="ECO:0007669"/>
    <property type="project" value="UniProtKB-KW"/>
</dbReference>
<keyword evidence="13" id="KW-0275">Fatty acid biosynthesis</keyword>
<dbReference type="PROSITE" id="PS51354">
    <property type="entry name" value="GLUTAREDOXIN_2"/>
    <property type="match status" value="1"/>
</dbReference>
<dbReference type="InterPro" id="IPR034334">
    <property type="entry name" value="PGES2"/>
</dbReference>
<accession>A0AAV8V3K0</accession>
<sequence>MLSRGRFAFTRLGRASAHGLGRTSLGPSGAPAGLLGRLNDVRGWRRTAAALGFCVGSTYYYDQYYVAHSDQAVAASVTTTTEVVPSVSTTGDSEVVQPYSPISERGLEISKELRKTVKTKEDLEIVLYQYQPCPFCNKVRAFLDYHKIPYRAVEVDPLRKAELKWSDYKKVPVVVVNGNQLNESTEIIATLETVLSKELKEEMFTEEEKKWLFWLDDYFVHLLPPNIYRTATESMQTFDYLTTEGNFSWFVRETSRYSGAVIMYLVAKKLQKKYNIGDPREDLYGAVTSWVDTVNEKGTNFLGGSEPNVADLAVFGVLRSLLNFDTFDDLMANTELRPWYERMEIAVGEPSRLKD</sequence>
<dbReference type="CDD" id="cd03197">
    <property type="entry name" value="GST_C_mPGES2"/>
    <property type="match status" value="1"/>
</dbReference>
<dbReference type="GO" id="GO:0012505">
    <property type="term" value="C:endomembrane system"/>
    <property type="evidence" value="ECO:0007669"/>
    <property type="project" value="UniProtKB-SubCell"/>
</dbReference>
<keyword evidence="6" id="KW-0444">Lipid biosynthesis</keyword>
<keyword evidence="10" id="KW-1133">Transmembrane helix</keyword>
<evidence type="ECO:0000256" key="8">
    <source>
        <dbReference type="ARBA" id="ARBA00022692"/>
    </source>
</evidence>
<keyword evidence="12" id="KW-0472">Membrane</keyword>
<dbReference type="GO" id="GO:0050220">
    <property type="term" value="F:prostaglandin-E synthase activity"/>
    <property type="evidence" value="ECO:0007669"/>
    <property type="project" value="UniProtKB-EC"/>
</dbReference>